<dbReference type="Gene3D" id="1.10.10.10">
    <property type="entry name" value="Winged helix-like DNA-binding domain superfamily/Winged helix DNA-binding domain"/>
    <property type="match status" value="1"/>
</dbReference>
<gene>
    <name evidence="2" type="ORF">BAURA86_02821</name>
</gene>
<evidence type="ECO:0000313" key="3">
    <source>
        <dbReference type="Proteomes" id="UP000234300"/>
    </source>
</evidence>
<keyword evidence="1" id="KW-1133">Transmembrane helix</keyword>
<sequence>MELPTTASLNCLELLAGHGEPDAQIAWSAPAAVSPAQPTILAILFVLPTALPYMNALAYPVELREHFVRMVAEMKPDDDSEYRAIRLC</sequence>
<dbReference type="AlphaFoldDB" id="A0A2H1KHC2"/>
<reference evidence="2 3" key="1">
    <citation type="submission" date="2017-03" db="EMBL/GenBank/DDBJ databases">
        <authorList>
            <person name="Afonso C.L."/>
            <person name="Miller P.J."/>
            <person name="Scott M.A."/>
            <person name="Spackman E."/>
            <person name="Goraichik I."/>
            <person name="Dimitrov K.M."/>
            <person name="Suarez D.L."/>
            <person name="Swayne D.E."/>
        </authorList>
    </citation>
    <scope>NUCLEOTIDE SEQUENCE [LARGE SCALE GENOMIC DNA]</scope>
    <source>
        <strain evidence="3">8(6)</strain>
    </source>
</reference>
<dbReference type="Proteomes" id="UP000234300">
    <property type="component" value="Unassembled WGS sequence"/>
</dbReference>
<keyword evidence="1" id="KW-0472">Membrane</keyword>
<organism evidence="2 3">
    <name type="scientific">Brevibacterium aurantiacum</name>
    <dbReference type="NCBI Taxonomy" id="273384"/>
    <lineage>
        <taxon>Bacteria</taxon>
        <taxon>Bacillati</taxon>
        <taxon>Actinomycetota</taxon>
        <taxon>Actinomycetes</taxon>
        <taxon>Micrococcales</taxon>
        <taxon>Brevibacteriaceae</taxon>
        <taxon>Brevibacterium</taxon>
    </lineage>
</organism>
<dbReference type="EMBL" id="FXZI01000011">
    <property type="protein sequence ID" value="SMX99175.1"/>
    <property type="molecule type" value="Genomic_DNA"/>
</dbReference>
<protein>
    <submittedName>
        <fullName evidence="2">Uncharacterized protein</fullName>
    </submittedName>
</protein>
<proteinExistence type="predicted"/>
<feature type="transmembrane region" description="Helical" evidence="1">
    <location>
        <begin position="40"/>
        <end position="61"/>
    </location>
</feature>
<evidence type="ECO:0000256" key="1">
    <source>
        <dbReference type="SAM" id="Phobius"/>
    </source>
</evidence>
<accession>A0A2H1KHC2</accession>
<name>A0A2H1KHC2_BREAU</name>
<dbReference type="InterPro" id="IPR036388">
    <property type="entry name" value="WH-like_DNA-bd_sf"/>
</dbReference>
<keyword evidence="1" id="KW-0812">Transmembrane</keyword>
<evidence type="ECO:0000313" key="2">
    <source>
        <dbReference type="EMBL" id="SMX99175.1"/>
    </source>
</evidence>